<accession>A0A8S1A5I8</accession>
<evidence type="ECO:0000313" key="2">
    <source>
        <dbReference type="Proteomes" id="UP000494256"/>
    </source>
</evidence>
<name>A0A8S1A5I8_ARCPL</name>
<comment type="caution">
    <text evidence="1">The sequence shown here is derived from an EMBL/GenBank/DDBJ whole genome shotgun (WGS) entry which is preliminary data.</text>
</comment>
<protein>
    <submittedName>
        <fullName evidence="1">Uncharacterized protein</fullName>
    </submittedName>
</protein>
<dbReference type="AlphaFoldDB" id="A0A8S1A5I8"/>
<sequence>MADRGVYICVCQSYVGRKVLDRGQTESPNNVACLRALCSVSIHELMDGTKNQLSIEYVRNLTFQIMDVDNLETTFKDKLEQKDAYSVAIG</sequence>
<organism evidence="1 2">
    <name type="scientific">Arctia plantaginis</name>
    <name type="common">Wood tiger moth</name>
    <name type="synonym">Phalaena plantaginis</name>
    <dbReference type="NCBI Taxonomy" id="874455"/>
    <lineage>
        <taxon>Eukaryota</taxon>
        <taxon>Metazoa</taxon>
        <taxon>Ecdysozoa</taxon>
        <taxon>Arthropoda</taxon>
        <taxon>Hexapoda</taxon>
        <taxon>Insecta</taxon>
        <taxon>Pterygota</taxon>
        <taxon>Neoptera</taxon>
        <taxon>Endopterygota</taxon>
        <taxon>Lepidoptera</taxon>
        <taxon>Glossata</taxon>
        <taxon>Ditrysia</taxon>
        <taxon>Noctuoidea</taxon>
        <taxon>Erebidae</taxon>
        <taxon>Arctiinae</taxon>
        <taxon>Arctia</taxon>
    </lineage>
</organism>
<proteinExistence type="predicted"/>
<reference evidence="1 2" key="1">
    <citation type="submission" date="2020-04" db="EMBL/GenBank/DDBJ databases">
        <authorList>
            <person name="Wallbank WR R."/>
            <person name="Pardo Diaz C."/>
            <person name="Kozak K."/>
            <person name="Martin S."/>
            <person name="Jiggins C."/>
            <person name="Moest M."/>
            <person name="Warren A I."/>
            <person name="Byers J.R.P. K."/>
            <person name="Montejo-Kovacevich G."/>
            <person name="Yen C E."/>
        </authorList>
    </citation>
    <scope>NUCLEOTIDE SEQUENCE [LARGE SCALE GENOMIC DNA]</scope>
</reference>
<gene>
    <name evidence="1" type="ORF">APLA_LOCUS9916</name>
</gene>
<dbReference type="Proteomes" id="UP000494256">
    <property type="component" value="Unassembled WGS sequence"/>
</dbReference>
<dbReference type="EMBL" id="CADEBD010000312">
    <property type="protein sequence ID" value="CAB3242307.1"/>
    <property type="molecule type" value="Genomic_DNA"/>
</dbReference>
<evidence type="ECO:0000313" key="1">
    <source>
        <dbReference type="EMBL" id="CAB3242307.1"/>
    </source>
</evidence>
<dbReference type="OrthoDB" id="6618046at2759"/>